<dbReference type="Gene3D" id="2.60.40.10">
    <property type="entry name" value="Immunoglobulins"/>
    <property type="match status" value="2"/>
</dbReference>
<evidence type="ECO:0000256" key="8">
    <source>
        <dbReference type="ARBA" id="ARBA00023170"/>
    </source>
</evidence>
<gene>
    <name evidence="12" type="ORF">N307_04985</name>
</gene>
<dbReference type="InterPro" id="IPR013783">
    <property type="entry name" value="Ig-like_fold"/>
</dbReference>
<dbReference type="GO" id="GO:0007166">
    <property type="term" value="P:cell surface receptor signaling pathway"/>
    <property type="evidence" value="ECO:0007669"/>
    <property type="project" value="TreeGrafter"/>
</dbReference>
<evidence type="ECO:0000313" key="12">
    <source>
        <dbReference type="EMBL" id="KFV65772.1"/>
    </source>
</evidence>
<comment type="subcellular location">
    <subcellularLocation>
        <location evidence="1">Cell membrane</location>
        <topology evidence="1">Single-pass type I membrane protein</topology>
    </subcellularLocation>
</comment>
<evidence type="ECO:0000259" key="11">
    <source>
        <dbReference type="PROSITE" id="PS50835"/>
    </source>
</evidence>
<keyword evidence="13" id="KW-1185">Reference proteome</keyword>
<dbReference type="AlphaFoldDB" id="A0A093GFU2"/>
<evidence type="ECO:0000256" key="3">
    <source>
        <dbReference type="ARBA" id="ARBA00022692"/>
    </source>
</evidence>
<evidence type="ECO:0000256" key="10">
    <source>
        <dbReference type="ARBA" id="ARBA00023319"/>
    </source>
</evidence>
<dbReference type="InterPro" id="IPR036179">
    <property type="entry name" value="Ig-like_dom_sf"/>
</dbReference>
<dbReference type="GO" id="GO:0042130">
    <property type="term" value="P:negative regulation of T cell proliferation"/>
    <property type="evidence" value="ECO:0007669"/>
    <property type="project" value="TreeGrafter"/>
</dbReference>
<evidence type="ECO:0000256" key="2">
    <source>
        <dbReference type="ARBA" id="ARBA00022475"/>
    </source>
</evidence>
<keyword evidence="8" id="KW-0675">Receptor</keyword>
<dbReference type="InterPro" id="IPR013162">
    <property type="entry name" value="CD80_C2-set"/>
</dbReference>
<sequence>KSFLNHTAFLPCSFPNPQNISLQDLRVFWQKEDVEVVNEVYHGQEKLANLNPKYINRTKMDTERWTLQLLNTGIVDEGEYTCIVQHTDKGSPKLIHKSKCLLHIIANYSQPEIEWLHTGELKPKEYLNLSCSSRGGYPEPKKMSWVVSYENKTQHFTAHMDVSQDAVSKLYKVTSKLDISVPTNTPTNISCLLYLGEQLENLFSVPLRI</sequence>
<dbReference type="PANTHER" id="PTHR25466:SF2">
    <property type="entry name" value="T-LYMPHOCYTE ACTIVATION ANTIGEN CD86"/>
    <property type="match status" value="1"/>
</dbReference>
<organism evidence="12 13">
    <name type="scientific">Dryobates pubescens</name>
    <name type="common">Downy woodpecker</name>
    <name type="synonym">Picoides pubescens</name>
    <dbReference type="NCBI Taxonomy" id="118200"/>
    <lineage>
        <taxon>Eukaryota</taxon>
        <taxon>Metazoa</taxon>
        <taxon>Chordata</taxon>
        <taxon>Craniata</taxon>
        <taxon>Vertebrata</taxon>
        <taxon>Euteleostomi</taxon>
        <taxon>Archelosauria</taxon>
        <taxon>Archosauria</taxon>
        <taxon>Dinosauria</taxon>
        <taxon>Saurischia</taxon>
        <taxon>Theropoda</taxon>
        <taxon>Coelurosauria</taxon>
        <taxon>Aves</taxon>
        <taxon>Neognathae</taxon>
        <taxon>Neoaves</taxon>
        <taxon>Telluraves</taxon>
        <taxon>Coraciimorphae</taxon>
        <taxon>Piciformes</taxon>
        <taxon>Picidae</taxon>
        <taxon>Dryobates</taxon>
    </lineage>
</organism>
<evidence type="ECO:0000313" key="13">
    <source>
        <dbReference type="Proteomes" id="UP000053875"/>
    </source>
</evidence>
<dbReference type="GO" id="GO:0009897">
    <property type="term" value="C:external side of plasma membrane"/>
    <property type="evidence" value="ECO:0007669"/>
    <property type="project" value="TreeGrafter"/>
</dbReference>
<evidence type="ECO:0000256" key="1">
    <source>
        <dbReference type="ARBA" id="ARBA00004251"/>
    </source>
</evidence>
<reference evidence="12 13" key="1">
    <citation type="submission" date="2014-04" db="EMBL/GenBank/DDBJ databases">
        <title>Genome evolution of avian class.</title>
        <authorList>
            <person name="Zhang G."/>
            <person name="Li C."/>
        </authorList>
    </citation>
    <scope>NUCLEOTIDE SEQUENCE [LARGE SCALE GENOMIC DNA]</scope>
    <source>
        <strain evidence="12">BGI_N307</strain>
    </source>
</reference>
<keyword evidence="10" id="KW-0393">Immunoglobulin domain</keyword>
<dbReference type="InterPro" id="IPR051713">
    <property type="entry name" value="T-cell_Activation_Regulation"/>
</dbReference>
<evidence type="ECO:0000256" key="7">
    <source>
        <dbReference type="ARBA" id="ARBA00023157"/>
    </source>
</evidence>
<dbReference type="PROSITE" id="PS50835">
    <property type="entry name" value="IG_LIKE"/>
    <property type="match status" value="1"/>
</dbReference>
<keyword evidence="5" id="KW-1133">Transmembrane helix</keyword>
<feature type="non-terminal residue" evidence="12">
    <location>
        <position position="209"/>
    </location>
</feature>
<evidence type="ECO:0000256" key="9">
    <source>
        <dbReference type="ARBA" id="ARBA00023180"/>
    </source>
</evidence>
<keyword evidence="9" id="KW-0325">Glycoprotein</keyword>
<dbReference type="STRING" id="118200.A0A093GFU2"/>
<feature type="non-terminal residue" evidence="12">
    <location>
        <position position="1"/>
    </location>
</feature>
<evidence type="ECO:0000256" key="5">
    <source>
        <dbReference type="ARBA" id="ARBA00022989"/>
    </source>
</evidence>
<proteinExistence type="predicted"/>
<evidence type="ECO:0000256" key="4">
    <source>
        <dbReference type="ARBA" id="ARBA00022729"/>
    </source>
</evidence>
<keyword evidence="3" id="KW-0812">Transmembrane</keyword>
<accession>A0A093GFU2</accession>
<dbReference type="GO" id="GO:0031295">
    <property type="term" value="P:T cell costimulation"/>
    <property type="evidence" value="ECO:0007669"/>
    <property type="project" value="TreeGrafter"/>
</dbReference>
<keyword evidence="7" id="KW-1015">Disulfide bond</keyword>
<feature type="domain" description="Ig-like" evidence="11">
    <location>
        <begin position="1"/>
        <end position="98"/>
    </location>
</feature>
<dbReference type="Proteomes" id="UP000053875">
    <property type="component" value="Unassembled WGS sequence"/>
</dbReference>
<protein>
    <submittedName>
        <fullName evidence="12">T-lymphocyte activation antigen CD86</fullName>
    </submittedName>
</protein>
<dbReference type="GO" id="GO:0042102">
    <property type="term" value="P:positive regulation of T cell proliferation"/>
    <property type="evidence" value="ECO:0007669"/>
    <property type="project" value="TreeGrafter"/>
</dbReference>
<dbReference type="Pfam" id="PF08205">
    <property type="entry name" value="C2-set_2"/>
    <property type="match status" value="1"/>
</dbReference>
<dbReference type="PANTHER" id="PTHR25466">
    <property type="entry name" value="T-LYMPHOCYTE ACTIVATION ANTIGEN"/>
    <property type="match status" value="1"/>
</dbReference>
<dbReference type="GO" id="GO:0006955">
    <property type="term" value="P:immune response"/>
    <property type="evidence" value="ECO:0007669"/>
    <property type="project" value="TreeGrafter"/>
</dbReference>
<dbReference type="SUPFAM" id="SSF48726">
    <property type="entry name" value="Immunoglobulin"/>
    <property type="match status" value="2"/>
</dbReference>
<keyword evidence="2" id="KW-1003">Cell membrane</keyword>
<dbReference type="PROSITE" id="PS00290">
    <property type="entry name" value="IG_MHC"/>
    <property type="match status" value="1"/>
</dbReference>
<keyword evidence="4" id="KW-0732">Signal</keyword>
<keyword evidence="6" id="KW-0472">Membrane</keyword>
<dbReference type="InterPro" id="IPR007110">
    <property type="entry name" value="Ig-like_dom"/>
</dbReference>
<name>A0A093GFU2_DRYPU</name>
<dbReference type="InterPro" id="IPR003006">
    <property type="entry name" value="Ig/MHC_CS"/>
</dbReference>
<dbReference type="EMBL" id="KL215640">
    <property type="protein sequence ID" value="KFV65772.1"/>
    <property type="molecule type" value="Genomic_DNA"/>
</dbReference>
<evidence type="ECO:0000256" key="6">
    <source>
        <dbReference type="ARBA" id="ARBA00023136"/>
    </source>
</evidence>
<dbReference type="GO" id="GO:0071222">
    <property type="term" value="P:cellular response to lipopolysaccharide"/>
    <property type="evidence" value="ECO:0007669"/>
    <property type="project" value="TreeGrafter"/>
</dbReference>